<dbReference type="AlphaFoldDB" id="A0A1I1EAT5"/>
<dbReference type="InterPro" id="IPR054831">
    <property type="entry name" value="UPF0122_fam_protein"/>
</dbReference>
<evidence type="ECO:0000256" key="3">
    <source>
        <dbReference type="HAMAP-Rule" id="MF_00245"/>
    </source>
</evidence>
<comment type="similarity">
    <text evidence="1 3">Belongs to the UPF0122 family.</text>
</comment>
<dbReference type="EMBL" id="FOLI01000001">
    <property type="protein sequence ID" value="SFB82120.1"/>
    <property type="molecule type" value="Genomic_DNA"/>
</dbReference>
<gene>
    <name evidence="4" type="ORF">SAMN05660453_0296</name>
</gene>
<keyword evidence="5" id="KW-1185">Reference proteome</keyword>
<dbReference type="HAMAP" id="MF_00245">
    <property type="entry name" value="UPF0122"/>
    <property type="match status" value="1"/>
</dbReference>
<dbReference type="PANTHER" id="PTHR40083:SF1">
    <property type="entry name" value="UPF0122 PROTEIN YLXM"/>
    <property type="match status" value="1"/>
</dbReference>
<evidence type="ECO:0000256" key="1">
    <source>
        <dbReference type="ARBA" id="ARBA00008720"/>
    </source>
</evidence>
<evidence type="ECO:0000313" key="4">
    <source>
        <dbReference type="EMBL" id="SFB82120.1"/>
    </source>
</evidence>
<dbReference type="PANTHER" id="PTHR40083">
    <property type="entry name" value="UPF0122 PROTEIN CBO2450/CLC_2298"/>
    <property type="match status" value="1"/>
</dbReference>
<dbReference type="OrthoDB" id="6392at2"/>
<dbReference type="Gene3D" id="1.10.10.10">
    <property type="entry name" value="Winged helix-like DNA-binding domain superfamily/Winged helix DNA-binding domain"/>
    <property type="match status" value="1"/>
</dbReference>
<organism evidence="4 5">
    <name type="scientific">Fructobacillus durionis</name>
    <dbReference type="NCBI Taxonomy" id="283737"/>
    <lineage>
        <taxon>Bacteria</taxon>
        <taxon>Bacillati</taxon>
        <taxon>Bacillota</taxon>
        <taxon>Bacilli</taxon>
        <taxon>Lactobacillales</taxon>
        <taxon>Lactobacillaceae</taxon>
        <taxon>Fructobacillus</taxon>
    </lineage>
</organism>
<dbReference type="InterPro" id="IPR013324">
    <property type="entry name" value="RNA_pol_sigma_r3/r4-like"/>
</dbReference>
<dbReference type="RefSeq" id="WP_091501338.1">
    <property type="nucleotide sequence ID" value="NZ_FOLI01000001.1"/>
</dbReference>
<dbReference type="SUPFAM" id="SSF88659">
    <property type="entry name" value="Sigma3 and sigma4 domains of RNA polymerase sigma factors"/>
    <property type="match status" value="1"/>
</dbReference>
<sequence length="113" mass="13204">MDIEQKNKVNGLLAFYGDLLAKKQRAYLQYYCEDDFSIIEIAEEEQVSRQAVSDNLKKGCEALDHYEEVLALYHDSLQRQQLEENLLAYVGEHYGQDEKLKELISQMVNQEIN</sequence>
<dbReference type="STRING" id="283737.SAMN05660453_0296"/>
<name>A0A1I1EAT5_9LACO</name>
<evidence type="ECO:0000256" key="2">
    <source>
        <dbReference type="ARBA" id="ARBA00024764"/>
    </source>
</evidence>
<proteinExistence type="inferred from homology"/>
<comment type="function">
    <text evidence="2 3">Might take part in the signal recognition particle (SRP) pathway. This is inferred from the conservation of its genetic proximity to ftsY/ffh. May be a regulatory protein.</text>
</comment>
<dbReference type="InterPro" id="IPR036388">
    <property type="entry name" value="WH-like_DNA-bd_sf"/>
</dbReference>
<dbReference type="Pfam" id="PF04297">
    <property type="entry name" value="UPF0122"/>
    <property type="match status" value="1"/>
</dbReference>
<dbReference type="Proteomes" id="UP000199376">
    <property type="component" value="Unassembled WGS sequence"/>
</dbReference>
<reference evidence="4 5" key="1">
    <citation type="submission" date="2016-10" db="EMBL/GenBank/DDBJ databases">
        <authorList>
            <person name="de Groot N.N."/>
        </authorList>
    </citation>
    <scope>NUCLEOTIDE SEQUENCE [LARGE SCALE GENOMIC DNA]</scope>
    <source>
        <strain evidence="4 5">DSM 19113</strain>
    </source>
</reference>
<accession>A0A1I1EAT5</accession>
<dbReference type="NCBIfam" id="NF045758">
    <property type="entry name" value="YlxM"/>
    <property type="match status" value="1"/>
</dbReference>
<protein>
    <recommendedName>
        <fullName evidence="3">UPF0122 protein SAMN05660453_0296</fullName>
    </recommendedName>
</protein>
<evidence type="ECO:0000313" key="5">
    <source>
        <dbReference type="Proteomes" id="UP000199376"/>
    </source>
</evidence>
<dbReference type="InterPro" id="IPR007394">
    <property type="entry name" value="UPF0122"/>
</dbReference>